<feature type="coiled-coil region" evidence="1">
    <location>
        <begin position="141"/>
        <end position="201"/>
    </location>
</feature>
<dbReference type="Proteomes" id="UP001160550">
    <property type="component" value="Unassembled WGS sequence"/>
</dbReference>
<dbReference type="PANTHER" id="PTHR36698">
    <property type="entry name" value="BLL5892 PROTEIN"/>
    <property type="match status" value="1"/>
</dbReference>
<dbReference type="RefSeq" id="WP_280942627.1">
    <property type="nucleotide sequence ID" value="NZ_JARYGX010000019.1"/>
</dbReference>
<accession>A0ABT6MS58</accession>
<keyword evidence="1" id="KW-0175">Coiled coil</keyword>
<reference evidence="4" key="1">
    <citation type="journal article" date="2007" name="Int. J. Syst. Evol. Microbiol.">
        <title>Luteimonas composti sp. nov., a moderately thermophilic bacterium isolated from food waste.</title>
        <authorList>
            <person name="Young C.C."/>
            <person name="Kampfer P."/>
            <person name="Chen W.M."/>
            <person name="Yen W.S."/>
            <person name="Arun A.B."/>
            <person name="Lai W.A."/>
            <person name="Shen F.T."/>
            <person name="Rekha P.D."/>
            <person name="Lin K.Y."/>
            <person name="Chou J.H."/>
        </authorList>
    </citation>
    <scope>NUCLEOTIDE SEQUENCE</scope>
    <source>
        <strain evidence="4">CC-YY355</strain>
    </source>
</reference>
<gene>
    <name evidence="4" type="ORF">QF205_10155</name>
</gene>
<keyword evidence="2" id="KW-1133">Transmembrane helix</keyword>
<feature type="transmembrane region" description="Helical" evidence="2">
    <location>
        <begin position="7"/>
        <end position="29"/>
    </location>
</feature>
<keyword evidence="2" id="KW-0812">Transmembrane</keyword>
<dbReference type="Pfam" id="PF02470">
    <property type="entry name" value="MlaD"/>
    <property type="match status" value="1"/>
</dbReference>
<protein>
    <submittedName>
        <fullName evidence="4">MlaD family protein</fullName>
    </submittedName>
</protein>
<name>A0ABT6MS58_9GAMM</name>
<evidence type="ECO:0000313" key="5">
    <source>
        <dbReference type="Proteomes" id="UP001160550"/>
    </source>
</evidence>
<reference evidence="4" key="2">
    <citation type="submission" date="2023-04" db="EMBL/GenBank/DDBJ databases">
        <authorList>
            <person name="Sun J.-Q."/>
        </authorList>
    </citation>
    <scope>NUCLEOTIDE SEQUENCE</scope>
    <source>
        <strain evidence="4">CC-YY355</strain>
    </source>
</reference>
<feature type="domain" description="Mce/MlaD" evidence="3">
    <location>
        <begin position="40"/>
        <end position="116"/>
    </location>
</feature>
<sequence>METKANYVLIGAFTIGVTLFLLLFALWAAKYSSDRSWNEYHVVFREPVTGLTEGSSVHYNGIAIGTVDDLMLAPNDPRQVIARLKLQADAPVKADTRARLSMTSLTGPPIIQLTGGSPEAPPLAAGPNGGPPVIETEASALQNIADTANRLVERLDNMLSEENVQRFTDTLDNIQTMTGTIAEQREDMREILINARKASEQLNVTMSSANRTLDTFDRELVQKLPALVARIDSTLSRLDSAAGGADAILSENRAAISSFANDGLGQLGPTLGELRGLVRDLRRISDRLEGNPARYLLGRQGPKEFEP</sequence>
<keyword evidence="5" id="KW-1185">Reference proteome</keyword>
<evidence type="ECO:0000313" key="4">
    <source>
        <dbReference type="EMBL" id="MDH7453428.1"/>
    </source>
</evidence>
<dbReference type="PANTHER" id="PTHR36698:SF2">
    <property type="entry name" value="MCE_MLAD DOMAIN-CONTAINING PROTEIN"/>
    <property type="match status" value="1"/>
</dbReference>
<evidence type="ECO:0000256" key="2">
    <source>
        <dbReference type="SAM" id="Phobius"/>
    </source>
</evidence>
<evidence type="ECO:0000259" key="3">
    <source>
        <dbReference type="Pfam" id="PF02470"/>
    </source>
</evidence>
<keyword evidence="2" id="KW-0472">Membrane</keyword>
<dbReference type="EMBL" id="JARYGX010000019">
    <property type="protein sequence ID" value="MDH7453428.1"/>
    <property type="molecule type" value="Genomic_DNA"/>
</dbReference>
<evidence type="ECO:0000256" key="1">
    <source>
        <dbReference type="SAM" id="Coils"/>
    </source>
</evidence>
<proteinExistence type="predicted"/>
<organism evidence="4 5">
    <name type="scientific">Luteimonas composti</name>
    <dbReference type="NCBI Taxonomy" id="398257"/>
    <lineage>
        <taxon>Bacteria</taxon>
        <taxon>Pseudomonadati</taxon>
        <taxon>Pseudomonadota</taxon>
        <taxon>Gammaproteobacteria</taxon>
        <taxon>Lysobacterales</taxon>
        <taxon>Lysobacteraceae</taxon>
        <taxon>Luteimonas</taxon>
    </lineage>
</organism>
<dbReference type="InterPro" id="IPR003399">
    <property type="entry name" value="Mce/MlaD"/>
</dbReference>
<comment type="caution">
    <text evidence="4">The sequence shown here is derived from an EMBL/GenBank/DDBJ whole genome shotgun (WGS) entry which is preliminary data.</text>
</comment>